<reference evidence="3" key="1">
    <citation type="submission" date="2020-05" db="UniProtKB">
        <authorList>
            <consortium name="EnsemblMetazoa"/>
        </authorList>
    </citation>
    <scope>IDENTIFICATION</scope>
    <source>
        <strain evidence="3">USDA</strain>
    </source>
</reference>
<name>A0A1I8PLQ4_STOCA</name>
<proteinExistence type="inferred from homology"/>
<evidence type="ECO:0008006" key="5">
    <source>
        <dbReference type="Google" id="ProtNLM"/>
    </source>
</evidence>
<dbReference type="Pfam" id="PF01722">
    <property type="entry name" value="BolA"/>
    <property type="match status" value="1"/>
</dbReference>
<dbReference type="SUPFAM" id="SSF82657">
    <property type="entry name" value="BolA-like"/>
    <property type="match status" value="1"/>
</dbReference>
<comment type="similarity">
    <text evidence="1 2">Belongs to the BolA/IbaG family.</text>
</comment>
<dbReference type="STRING" id="35570.A0A1I8PLQ4"/>
<dbReference type="EnsemblMetazoa" id="SCAU009245-RA">
    <property type="protein sequence ID" value="SCAU009245-PA"/>
    <property type="gene ID" value="SCAU009245"/>
</dbReference>
<dbReference type="InterPro" id="IPR036065">
    <property type="entry name" value="BolA-like_sf"/>
</dbReference>
<sequence length="133" mass="14935">MNITTRRLLTGKYLYPTLVHAMSTEVAVGGPVEKAIVTTLTSNLQPVHLQVVNESYMHNVPKGSETHFKVLVVSDKFEELPLIKRHRLVNNLLKEKLCDLFPHALSIEAKTPKQWTPSYTIEPSPNCRGGFGK</sequence>
<dbReference type="GO" id="GO:1990229">
    <property type="term" value="C:iron-sulfur cluster assembly complex"/>
    <property type="evidence" value="ECO:0007669"/>
    <property type="project" value="UniProtKB-ARBA"/>
</dbReference>
<evidence type="ECO:0000313" key="4">
    <source>
        <dbReference type="Proteomes" id="UP000095300"/>
    </source>
</evidence>
<dbReference type="Gene3D" id="3.30.300.90">
    <property type="entry name" value="BolA-like"/>
    <property type="match status" value="1"/>
</dbReference>
<evidence type="ECO:0000313" key="3">
    <source>
        <dbReference type="EnsemblMetazoa" id="SCAU009245-PA"/>
    </source>
</evidence>
<dbReference type="OrthoDB" id="4983at2759"/>
<dbReference type="PIRSF" id="PIRSF003113">
    <property type="entry name" value="BolA"/>
    <property type="match status" value="1"/>
</dbReference>
<gene>
    <name evidence="3" type="primary">106084535</name>
</gene>
<dbReference type="InterPro" id="IPR002634">
    <property type="entry name" value="BolA"/>
</dbReference>
<keyword evidence="4" id="KW-1185">Reference proteome</keyword>
<protein>
    <recommendedName>
        <fullName evidence="5">BolA-like protein DDB_G0274169</fullName>
    </recommendedName>
</protein>
<dbReference type="VEuPathDB" id="VectorBase:SCAU009245"/>
<dbReference type="KEGG" id="scac:106084535"/>
<accession>A0A1I8PLQ4</accession>
<evidence type="ECO:0000256" key="1">
    <source>
        <dbReference type="ARBA" id="ARBA00005578"/>
    </source>
</evidence>
<dbReference type="FunFam" id="3.30.300.90:FF:000001">
    <property type="entry name" value="Transcriptional regulator BolA"/>
    <property type="match status" value="1"/>
</dbReference>
<dbReference type="GO" id="GO:0005739">
    <property type="term" value="C:mitochondrion"/>
    <property type="evidence" value="ECO:0007669"/>
    <property type="project" value="TreeGrafter"/>
</dbReference>
<dbReference type="InterPro" id="IPR050961">
    <property type="entry name" value="BolA/IbaG_stress_morph_reg"/>
</dbReference>
<dbReference type="Proteomes" id="UP000095300">
    <property type="component" value="Unassembled WGS sequence"/>
</dbReference>
<dbReference type="PANTHER" id="PTHR46229:SF2">
    <property type="entry name" value="BOLA-LIKE PROTEIN 1"/>
    <property type="match status" value="1"/>
</dbReference>
<dbReference type="AlphaFoldDB" id="A0A1I8PLQ4"/>
<dbReference type="PANTHER" id="PTHR46229">
    <property type="entry name" value="BOLA TRANSCRIPTION REGULATOR"/>
    <property type="match status" value="1"/>
</dbReference>
<evidence type="ECO:0000256" key="2">
    <source>
        <dbReference type="RuleBase" id="RU003860"/>
    </source>
</evidence>
<organism evidence="3 4">
    <name type="scientific">Stomoxys calcitrans</name>
    <name type="common">Stable fly</name>
    <name type="synonym">Conops calcitrans</name>
    <dbReference type="NCBI Taxonomy" id="35570"/>
    <lineage>
        <taxon>Eukaryota</taxon>
        <taxon>Metazoa</taxon>
        <taxon>Ecdysozoa</taxon>
        <taxon>Arthropoda</taxon>
        <taxon>Hexapoda</taxon>
        <taxon>Insecta</taxon>
        <taxon>Pterygota</taxon>
        <taxon>Neoptera</taxon>
        <taxon>Endopterygota</taxon>
        <taxon>Diptera</taxon>
        <taxon>Brachycera</taxon>
        <taxon>Muscomorpha</taxon>
        <taxon>Muscoidea</taxon>
        <taxon>Muscidae</taxon>
        <taxon>Stomoxys</taxon>
    </lineage>
</organism>